<dbReference type="InterPro" id="IPR044880">
    <property type="entry name" value="NCX_ion-bd_dom_sf"/>
</dbReference>
<evidence type="ECO:0000256" key="3">
    <source>
        <dbReference type="ARBA" id="ARBA00022989"/>
    </source>
</evidence>
<reference evidence="8" key="1">
    <citation type="submission" date="2017-11" db="EMBL/GenBank/DDBJ databases">
        <authorList>
            <person name="Chan K.G."/>
            <person name="Lee L.S."/>
        </authorList>
    </citation>
    <scope>NUCLEOTIDE SEQUENCE [LARGE SCALE GENOMIC DNA]</scope>
    <source>
        <strain evidence="8">DSM 100970</strain>
    </source>
</reference>
<feature type="domain" description="Sodium/calcium exchanger membrane region" evidence="6">
    <location>
        <begin position="3"/>
        <end position="161"/>
    </location>
</feature>
<dbReference type="GO" id="GO:0005262">
    <property type="term" value="F:calcium channel activity"/>
    <property type="evidence" value="ECO:0007669"/>
    <property type="project" value="TreeGrafter"/>
</dbReference>
<dbReference type="Gene3D" id="1.20.1420.30">
    <property type="entry name" value="NCX, central ion-binding region"/>
    <property type="match status" value="1"/>
</dbReference>
<evidence type="ECO:0000256" key="1">
    <source>
        <dbReference type="ARBA" id="ARBA00004141"/>
    </source>
</evidence>
<feature type="transmembrane region" description="Helical" evidence="5">
    <location>
        <begin position="142"/>
        <end position="161"/>
    </location>
</feature>
<dbReference type="InterPro" id="IPR004481">
    <property type="entry name" value="K/Na/Ca-exchanger"/>
</dbReference>
<proteinExistence type="predicted"/>
<feature type="transmembrane region" description="Helical" evidence="5">
    <location>
        <begin position="294"/>
        <end position="311"/>
    </location>
</feature>
<sequence length="342" mass="37021">MLSFIQLFIGMIFILVAAMVFCNALEHLGEKLGISEGVTGSIFVAVGTALPEAIVPLIALFMAPKGSSGAGDEIGVGAIMGPPLMLSTLSIALMALSVLGKRGLSGAIRPEKSGLNRDLRFFTFGYFLAILLAFSHNYFNNQLINVLVIIVLALSYFIYVLQTIKASSELVKEGHATEAEDELYLTKLVKMPNNLFSVIFQAALGFAGLIYFAHVFIEGIMGTAKIIGISMFLLSVVLIPVATELPEKVNSILWIRKGKDTLAFANITGAMVFQGLLLPILGIILTDWKLPPEKAVSCITTFFAVAWLFVHAGKNTHYKVKHFAVNGGLYLLSLLVSLMVFK</sequence>
<feature type="transmembrane region" description="Helical" evidence="5">
    <location>
        <begin position="195"/>
        <end position="217"/>
    </location>
</feature>
<dbReference type="OrthoDB" id="9786081at2"/>
<dbReference type="EMBL" id="CP024847">
    <property type="protein sequence ID" value="AUR51898.1"/>
    <property type="molecule type" value="Genomic_DNA"/>
</dbReference>
<dbReference type="GO" id="GO:0008273">
    <property type="term" value="F:calcium, potassium:sodium antiporter activity"/>
    <property type="evidence" value="ECO:0007669"/>
    <property type="project" value="TreeGrafter"/>
</dbReference>
<dbReference type="InterPro" id="IPR004837">
    <property type="entry name" value="NaCa_Exmemb"/>
</dbReference>
<dbReference type="KEGG" id="nba:CUN60_06165"/>
<protein>
    <submittedName>
        <fullName evidence="7">Sodium:proton exchanger</fullName>
    </submittedName>
</protein>
<feature type="transmembrane region" description="Helical" evidence="5">
    <location>
        <begin position="323"/>
        <end position="341"/>
    </location>
</feature>
<feature type="transmembrane region" description="Helical" evidence="5">
    <location>
        <begin position="6"/>
        <end position="25"/>
    </location>
</feature>
<dbReference type="Pfam" id="PF01699">
    <property type="entry name" value="Na_Ca_ex"/>
    <property type="match status" value="2"/>
</dbReference>
<feature type="transmembrane region" description="Helical" evidence="5">
    <location>
        <begin position="37"/>
        <end position="62"/>
    </location>
</feature>
<dbReference type="RefSeq" id="WP_102951194.1">
    <property type="nucleotide sequence ID" value="NZ_CP024847.1"/>
</dbReference>
<organism evidence="7 8">
    <name type="scientific">Aquella oligotrophica</name>
    <dbReference type="NCBI Taxonomy" id="2067065"/>
    <lineage>
        <taxon>Bacteria</taxon>
        <taxon>Pseudomonadati</taxon>
        <taxon>Pseudomonadota</taxon>
        <taxon>Betaproteobacteria</taxon>
        <taxon>Neisseriales</taxon>
        <taxon>Neisseriaceae</taxon>
        <taxon>Aquella</taxon>
    </lineage>
</organism>
<dbReference type="PANTHER" id="PTHR10846:SF8">
    <property type="entry name" value="INNER MEMBRANE PROTEIN YRBG"/>
    <property type="match status" value="1"/>
</dbReference>
<dbReference type="GO" id="GO:0005886">
    <property type="term" value="C:plasma membrane"/>
    <property type="evidence" value="ECO:0007669"/>
    <property type="project" value="TreeGrafter"/>
</dbReference>
<comment type="subcellular location">
    <subcellularLocation>
        <location evidence="1">Membrane</location>
        <topology evidence="1">Multi-pass membrane protein</topology>
    </subcellularLocation>
</comment>
<keyword evidence="8" id="KW-1185">Reference proteome</keyword>
<feature type="transmembrane region" description="Helical" evidence="5">
    <location>
        <begin position="263"/>
        <end position="288"/>
    </location>
</feature>
<dbReference type="PANTHER" id="PTHR10846">
    <property type="entry name" value="SODIUM/POTASSIUM/CALCIUM EXCHANGER"/>
    <property type="match status" value="1"/>
</dbReference>
<evidence type="ECO:0000256" key="4">
    <source>
        <dbReference type="ARBA" id="ARBA00023136"/>
    </source>
</evidence>
<evidence type="ECO:0000313" key="7">
    <source>
        <dbReference type="EMBL" id="AUR51898.1"/>
    </source>
</evidence>
<feature type="domain" description="Sodium/calcium exchanger membrane region" evidence="6">
    <location>
        <begin position="200"/>
        <end position="337"/>
    </location>
</feature>
<evidence type="ECO:0000313" key="8">
    <source>
        <dbReference type="Proteomes" id="UP000236655"/>
    </source>
</evidence>
<dbReference type="AlphaFoldDB" id="A0A2I7N619"/>
<name>A0A2I7N619_9NEIS</name>
<evidence type="ECO:0000256" key="2">
    <source>
        <dbReference type="ARBA" id="ARBA00022692"/>
    </source>
</evidence>
<evidence type="ECO:0000259" key="6">
    <source>
        <dbReference type="Pfam" id="PF01699"/>
    </source>
</evidence>
<dbReference type="Proteomes" id="UP000236655">
    <property type="component" value="Chromosome"/>
</dbReference>
<keyword evidence="3 5" id="KW-1133">Transmembrane helix</keyword>
<feature type="transmembrane region" description="Helical" evidence="5">
    <location>
        <begin position="223"/>
        <end position="242"/>
    </location>
</feature>
<dbReference type="GO" id="GO:0006874">
    <property type="term" value="P:intracellular calcium ion homeostasis"/>
    <property type="evidence" value="ECO:0007669"/>
    <property type="project" value="TreeGrafter"/>
</dbReference>
<feature type="transmembrane region" description="Helical" evidence="5">
    <location>
        <begin position="119"/>
        <end position="136"/>
    </location>
</feature>
<accession>A0A2I7N619</accession>
<keyword evidence="4 5" id="KW-0472">Membrane</keyword>
<keyword evidence="2 5" id="KW-0812">Transmembrane</keyword>
<evidence type="ECO:0000256" key="5">
    <source>
        <dbReference type="SAM" id="Phobius"/>
    </source>
</evidence>
<gene>
    <name evidence="7" type="ORF">CUN60_06165</name>
</gene>
<feature type="transmembrane region" description="Helical" evidence="5">
    <location>
        <begin position="74"/>
        <end position="99"/>
    </location>
</feature>